<sequence length="152" mass="17394">VGAYCPARLVPTIRHPEHDRHSDRLHPRAAFLPFRVTLSERLREIQEIDNVRGASVLDFVHASVSLLRRHCYFRLAKRIYPNGRLFHPQKPHSLHCADCIQCCGGGCRFPLLRSRLTVPLRQDTGVPVHTRSRSTQYSGCHLKLLLRSSDAQ</sequence>
<reference evidence="1" key="1">
    <citation type="submission" date="2023-10" db="EMBL/GenBank/DDBJ databases">
        <title>Genome assembly of Pristionchus species.</title>
        <authorList>
            <person name="Yoshida K."/>
            <person name="Sommer R.J."/>
        </authorList>
    </citation>
    <scope>NUCLEOTIDE SEQUENCE</scope>
    <source>
        <strain evidence="1">RS5133</strain>
    </source>
</reference>
<feature type="non-terminal residue" evidence="1">
    <location>
        <position position="1"/>
    </location>
</feature>
<gene>
    <name evidence="1" type="ORF">PFISCL1PPCAC_23237</name>
</gene>
<name>A0AAV5WJV4_9BILA</name>
<organism evidence="1 2">
    <name type="scientific">Pristionchus fissidentatus</name>
    <dbReference type="NCBI Taxonomy" id="1538716"/>
    <lineage>
        <taxon>Eukaryota</taxon>
        <taxon>Metazoa</taxon>
        <taxon>Ecdysozoa</taxon>
        <taxon>Nematoda</taxon>
        <taxon>Chromadorea</taxon>
        <taxon>Rhabditida</taxon>
        <taxon>Rhabditina</taxon>
        <taxon>Diplogasteromorpha</taxon>
        <taxon>Diplogasteroidea</taxon>
        <taxon>Neodiplogasteridae</taxon>
        <taxon>Pristionchus</taxon>
    </lineage>
</organism>
<comment type="caution">
    <text evidence="1">The sequence shown here is derived from an EMBL/GenBank/DDBJ whole genome shotgun (WGS) entry which is preliminary data.</text>
</comment>
<evidence type="ECO:0000313" key="2">
    <source>
        <dbReference type="Proteomes" id="UP001432322"/>
    </source>
</evidence>
<protein>
    <submittedName>
        <fullName evidence="1">Uncharacterized protein</fullName>
    </submittedName>
</protein>
<dbReference type="Proteomes" id="UP001432322">
    <property type="component" value="Unassembled WGS sequence"/>
</dbReference>
<dbReference type="AlphaFoldDB" id="A0AAV5WJV4"/>
<keyword evidence="2" id="KW-1185">Reference proteome</keyword>
<proteinExistence type="predicted"/>
<dbReference type="EMBL" id="BTSY01000006">
    <property type="protein sequence ID" value="GMT31940.1"/>
    <property type="molecule type" value="Genomic_DNA"/>
</dbReference>
<evidence type="ECO:0000313" key="1">
    <source>
        <dbReference type="EMBL" id="GMT31940.1"/>
    </source>
</evidence>
<accession>A0AAV5WJV4</accession>